<feature type="domain" description="DSBA-like thioredoxin" evidence="2">
    <location>
        <begin position="14"/>
        <end position="210"/>
    </location>
</feature>
<sequence>MVAQPTQSAGSRVVIEVWSDLGCPWCYVGKHRLQAAIAQRPDAARFELVMRSFELDPGAPQEPEKNEKSFIRAHGGTAADVLRAERRMQALAREEGLEFSLDRLNATTFDLHRVVQYAHDHGRGLEFFSDLQNGFFAGALNPYDPDTLAGAAETIGLDGQRVREILAGNEYAKRVRADRTEGLELGATGVPFVVLDRRVAVPGAQQVPVYGQLLEQVAGRCRACVMNEAKDGREIVPIPAGGWCDPDTGTCYADTDDDATTVEAGNAQRRLSPPTR</sequence>
<feature type="region of interest" description="Disordered" evidence="1">
    <location>
        <begin position="255"/>
        <end position="276"/>
    </location>
</feature>
<keyword evidence="4" id="KW-1185">Reference proteome</keyword>
<evidence type="ECO:0000259" key="2">
    <source>
        <dbReference type="Pfam" id="PF01323"/>
    </source>
</evidence>
<comment type="caution">
    <text evidence="3">The sequence shown here is derived from an EMBL/GenBank/DDBJ whole genome shotgun (WGS) entry which is preliminary data.</text>
</comment>
<dbReference type="Pfam" id="PF01323">
    <property type="entry name" value="DSBA"/>
    <property type="match status" value="1"/>
</dbReference>
<dbReference type="Gene3D" id="3.40.30.10">
    <property type="entry name" value="Glutaredoxin"/>
    <property type="match status" value="1"/>
</dbReference>
<name>A0ABP6WAC1_9PSEU</name>
<reference evidence="4" key="1">
    <citation type="journal article" date="2019" name="Int. J. Syst. Evol. Microbiol.">
        <title>The Global Catalogue of Microorganisms (GCM) 10K type strain sequencing project: providing services to taxonomists for standard genome sequencing and annotation.</title>
        <authorList>
            <consortium name="The Broad Institute Genomics Platform"/>
            <consortium name="The Broad Institute Genome Sequencing Center for Infectious Disease"/>
            <person name="Wu L."/>
            <person name="Ma J."/>
        </authorList>
    </citation>
    <scope>NUCLEOTIDE SEQUENCE [LARGE SCALE GENOMIC DNA]</scope>
    <source>
        <strain evidence="4">JCM 16898</strain>
    </source>
</reference>
<dbReference type="EMBL" id="BAAAZN010000007">
    <property type="protein sequence ID" value="GAA3549056.1"/>
    <property type="molecule type" value="Genomic_DNA"/>
</dbReference>
<proteinExistence type="predicted"/>
<dbReference type="SUPFAM" id="SSF52833">
    <property type="entry name" value="Thioredoxin-like"/>
    <property type="match status" value="1"/>
</dbReference>
<dbReference type="Proteomes" id="UP001500689">
    <property type="component" value="Unassembled WGS sequence"/>
</dbReference>
<evidence type="ECO:0000313" key="4">
    <source>
        <dbReference type="Proteomes" id="UP001500689"/>
    </source>
</evidence>
<dbReference type="PANTHER" id="PTHR13887:SF41">
    <property type="entry name" value="THIOREDOXIN SUPERFAMILY PROTEIN"/>
    <property type="match status" value="1"/>
</dbReference>
<protein>
    <recommendedName>
        <fullName evidence="2">DSBA-like thioredoxin domain-containing protein</fullName>
    </recommendedName>
</protein>
<dbReference type="InterPro" id="IPR001853">
    <property type="entry name" value="DSBA-like_thioredoxin_dom"/>
</dbReference>
<gene>
    <name evidence="3" type="ORF">GCM10022222_35840</name>
</gene>
<dbReference type="CDD" id="cd03024">
    <property type="entry name" value="DsbA_FrnE"/>
    <property type="match status" value="1"/>
</dbReference>
<accession>A0ABP6WAC1</accession>
<evidence type="ECO:0000313" key="3">
    <source>
        <dbReference type="EMBL" id="GAA3549056.1"/>
    </source>
</evidence>
<evidence type="ECO:0000256" key="1">
    <source>
        <dbReference type="SAM" id="MobiDB-lite"/>
    </source>
</evidence>
<dbReference type="InterPro" id="IPR036249">
    <property type="entry name" value="Thioredoxin-like_sf"/>
</dbReference>
<organism evidence="3 4">
    <name type="scientific">Amycolatopsis ultiminotia</name>
    <dbReference type="NCBI Taxonomy" id="543629"/>
    <lineage>
        <taxon>Bacteria</taxon>
        <taxon>Bacillati</taxon>
        <taxon>Actinomycetota</taxon>
        <taxon>Actinomycetes</taxon>
        <taxon>Pseudonocardiales</taxon>
        <taxon>Pseudonocardiaceae</taxon>
        <taxon>Amycolatopsis</taxon>
    </lineage>
</organism>
<dbReference type="PANTHER" id="PTHR13887">
    <property type="entry name" value="GLUTATHIONE S-TRANSFERASE KAPPA"/>
    <property type="match status" value="1"/>
</dbReference>